<dbReference type="Gene3D" id="1.10.1200.10">
    <property type="entry name" value="ACP-like"/>
    <property type="match status" value="1"/>
</dbReference>
<evidence type="ECO:0000313" key="3">
    <source>
        <dbReference type="Proteomes" id="UP001296580"/>
    </source>
</evidence>
<dbReference type="InterPro" id="IPR009081">
    <property type="entry name" value="PP-bd_ACP"/>
</dbReference>
<dbReference type="Pfam" id="PF00550">
    <property type="entry name" value="PP-binding"/>
    <property type="match status" value="1"/>
</dbReference>
<protein>
    <submittedName>
        <fullName evidence="2">Acyl carrier protein</fullName>
    </submittedName>
</protein>
<dbReference type="Proteomes" id="UP001296580">
    <property type="component" value="Unassembled WGS sequence"/>
</dbReference>
<sequence>MNNRELKEKILCSIEARLGLEHMEVVEEEYYDLPIFLNDDDEGVGLGLDSIDAIEIIIAIKEDFNVKIGDADMKILKNISSIAEFVGKKLGD</sequence>
<evidence type="ECO:0000313" key="2">
    <source>
        <dbReference type="EMBL" id="NSI57528.1"/>
    </source>
</evidence>
<dbReference type="EMBL" id="JAAIRV010000004">
    <property type="protein sequence ID" value="NSI57528.1"/>
    <property type="molecule type" value="Genomic_DNA"/>
</dbReference>
<dbReference type="AlphaFoldDB" id="A0AAJ3KKZ8"/>
<dbReference type="InterPro" id="IPR036736">
    <property type="entry name" value="ACP-like_sf"/>
</dbReference>
<reference evidence="2" key="2">
    <citation type="submission" date="2020-02" db="EMBL/GenBank/DDBJ databases">
        <authorList>
            <person name="Littmann E."/>
            <person name="Sorbara M."/>
        </authorList>
    </citation>
    <scope>NUCLEOTIDE SEQUENCE</scope>
    <source>
        <strain evidence="2">MSK.15.32</strain>
    </source>
</reference>
<comment type="caution">
    <text evidence="2">The sequence shown here is derived from an EMBL/GenBank/DDBJ whole genome shotgun (WGS) entry which is preliminary data.</text>
</comment>
<accession>A0AAJ3KKZ8</accession>
<organism evidence="2 3">
    <name type="scientific">Mediterraneibacter gnavus</name>
    <name type="common">Ruminococcus gnavus</name>
    <dbReference type="NCBI Taxonomy" id="33038"/>
    <lineage>
        <taxon>Bacteria</taxon>
        <taxon>Bacillati</taxon>
        <taxon>Bacillota</taxon>
        <taxon>Clostridia</taxon>
        <taxon>Lachnospirales</taxon>
        <taxon>Lachnospiraceae</taxon>
        <taxon>Mediterraneibacter</taxon>
    </lineage>
</organism>
<reference evidence="2" key="1">
    <citation type="journal article" date="2020" name="Cell Host Microbe">
        <title>Functional and Genomic Variation between Human-Derived Isolates of Lachnospiraceae Reveals Inter- and Intra-Species Diversity.</title>
        <authorList>
            <person name="Sorbara M.T."/>
            <person name="Littmann E.R."/>
            <person name="Fontana E."/>
            <person name="Moody T.U."/>
            <person name="Kohout C.E."/>
            <person name="Gjonbalaj M."/>
            <person name="Eaton V."/>
            <person name="Seok R."/>
            <person name="Leiner I.M."/>
            <person name="Pamer E.G."/>
        </authorList>
    </citation>
    <scope>NUCLEOTIDE SEQUENCE</scope>
    <source>
        <strain evidence="2">MSK.15.32</strain>
    </source>
</reference>
<dbReference type="PROSITE" id="PS50075">
    <property type="entry name" value="CARRIER"/>
    <property type="match status" value="1"/>
</dbReference>
<name>A0AAJ3KKZ8_MEDGN</name>
<gene>
    <name evidence="2" type="ORF">G4993_03820</name>
</gene>
<proteinExistence type="predicted"/>
<dbReference type="RefSeq" id="WP_173877946.1">
    <property type="nucleotide sequence ID" value="NZ_JAAIMR010000004.1"/>
</dbReference>
<dbReference type="SUPFAM" id="SSF47336">
    <property type="entry name" value="ACP-like"/>
    <property type="match status" value="1"/>
</dbReference>
<feature type="domain" description="Carrier" evidence="1">
    <location>
        <begin position="15"/>
        <end position="90"/>
    </location>
</feature>
<evidence type="ECO:0000259" key="1">
    <source>
        <dbReference type="PROSITE" id="PS50075"/>
    </source>
</evidence>